<evidence type="ECO:0000256" key="1">
    <source>
        <dbReference type="ARBA" id="ARBA00004196"/>
    </source>
</evidence>
<dbReference type="EMBL" id="FWXT01000001">
    <property type="protein sequence ID" value="SMC64442.1"/>
    <property type="molecule type" value="Genomic_DNA"/>
</dbReference>
<dbReference type="PANTHER" id="PTHR42852">
    <property type="entry name" value="THIOL:DISULFIDE INTERCHANGE PROTEIN DSBE"/>
    <property type="match status" value="1"/>
</dbReference>
<dbReference type="PROSITE" id="PS00194">
    <property type="entry name" value="THIOREDOXIN_1"/>
    <property type="match status" value="1"/>
</dbReference>
<dbReference type="AlphaFoldDB" id="A0A1W2AVC3"/>
<evidence type="ECO:0000256" key="4">
    <source>
        <dbReference type="ARBA" id="ARBA00023284"/>
    </source>
</evidence>
<dbReference type="InterPro" id="IPR013740">
    <property type="entry name" value="Redoxin"/>
</dbReference>
<dbReference type="GO" id="GO:0030313">
    <property type="term" value="C:cell envelope"/>
    <property type="evidence" value="ECO:0007669"/>
    <property type="project" value="UniProtKB-SubCell"/>
</dbReference>
<evidence type="ECO:0000256" key="5">
    <source>
        <dbReference type="SAM" id="SignalP"/>
    </source>
</evidence>
<reference evidence="8" key="1">
    <citation type="submission" date="2017-04" db="EMBL/GenBank/DDBJ databases">
        <authorList>
            <person name="Varghese N."/>
            <person name="Submissions S."/>
        </authorList>
    </citation>
    <scope>NUCLEOTIDE SEQUENCE [LARGE SCALE GENOMIC DNA]</scope>
    <source>
        <strain evidence="8">DSM 12126</strain>
    </source>
</reference>
<evidence type="ECO:0000256" key="2">
    <source>
        <dbReference type="ARBA" id="ARBA00022748"/>
    </source>
</evidence>
<name>A0A1W2AVC3_9SPHI</name>
<dbReference type="PANTHER" id="PTHR42852:SF6">
    <property type="entry name" value="THIOL:DISULFIDE INTERCHANGE PROTEIN DSBE"/>
    <property type="match status" value="1"/>
</dbReference>
<dbReference type="InterPro" id="IPR036249">
    <property type="entry name" value="Thioredoxin-like_sf"/>
</dbReference>
<sequence length="449" mass="50400">MKKIILSAAMLINALFASAQMSEIRGTVKPDKATIKENISLMKIEDGQPVVIASTALAADGSFGFLFKPAYEGFYAVGSSDLLKGQFPVYIKAGDKAEVTFDNVNAEFTGTNTPENTVLSRWSNLTKSLKRKSVYFMGSFSTYEDFFPELTAVAAQTDAFRKTIQTKNARFNELMKKLTFYDMDFYAVNFLRTPRSKHPEKLDRPAYYNTIVEKNKFADDDVLNTLYGARYLGMYADFAAGSPSTVEQRLSFLGTNRQKGEYILSNEGRGIKSYDRYKAMVDAYGQYLQSPTQKKRLDEMSALLYNTKAGGIASDFEYPDKTGKMVSLSGQKGKVVLVDVWATWCGPCKQQIPALKQLEQEMHGKDIVIMSVSVDEEKDKEKWQKMIADENLGGVQLFASGWSKIAKDYKITSIPRFMVFDKKGNIVTVDAPRPTDPKLKELLEAELKK</sequence>
<evidence type="ECO:0000259" key="6">
    <source>
        <dbReference type="PROSITE" id="PS51352"/>
    </source>
</evidence>
<keyword evidence="7" id="KW-0413">Isomerase</keyword>
<keyword evidence="5" id="KW-0732">Signal</keyword>
<comment type="subcellular location">
    <subcellularLocation>
        <location evidence="1">Cell envelope</location>
    </subcellularLocation>
</comment>
<organism evidence="7 8">
    <name type="scientific">Pedobacter africanus</name>
    <dbReference type="NCBI Taxonomy" id="151894"/>
    <lineage>
        <taxon>Bacteria</taxon>
        <taxon>Pseudomonadati</taxon>
        <taxon>Bacteroidota</taxon>
        <taxon>Sphingobacteriia</taxon>
        <taxon>Sphingobacteriales</taxon>
        <taxon>Sphingobacteriaceae</taxon>
        <taxon>Pedobacter</taxon>
    </lineage>
</organism>
<dbReference type="InterPro" id="IPR013766">
    <property type="entry name" value="Thioredoxin_domain"/>
</dbReference>
<dbReference type="GO" id="GO:0017004">
    <property type="term" value="P:cytochrome complex assembly"/>
    <property type="evidence" value="ECO:0007669"/>
    <property type="project" value="UniProtKB-KW"/>
</dbReference>
<feature type="signal peptide" evidence="5">
    <location>
        <begin position="1"/>
        <end position="19"/>
    </location>
</feature>
<feature type="chain" id="PRO_5013207143" evidence="5">
    <location>
        <begin position="20"/>
        <end position="449"/>
    </location>
</feature>
<keyword evidence="2" id="KW-0201">Cytochrome c-type biogenesis</keyword>
<dbReference type="SUPFAM" id="SSF52833">
    <property type="entry name" value="Thioredoxin-like"/>
    <property type="match status" value="1"/>
</dbReference>
<evidence type="ECO:0000313" key="8">
    <source>
        <dbReference type="Proteomes" id="UP000192756"/>
    </source>
</evidence>
<protein>
    <submittedName>
        <fullName evidence="7">Thiol-disulfide isomerase or thioredoxin</fullName>
    </submittedName>
</protein>
<dbReference type="Proteomes" id="UP000192756">
    <property type="component" value="Unassembled WGS sequence"/>
</dbReference>
<dbReference type="STRING" id="151894.SAMN04488524_1680"/>
<accession>A0A1W2AVC3</accession>
<dbReference type="Gene3D" id="3.40.30.10">
    <property type="entry name" value="Glutaredoxin"/>
    <property type="match status" value="1"/>
</dbReference>
<dbReference type="RefSeq" id="WP_084237885.1">
    <property type="nucleotide sequence ID" value="NZ_FWXT01000001.1"/>
</dbReference>
<evidence type="ECO:0000313" key="7">
    <source>
        <dbReference type="EMBL" id="SMC64442.1"/>
    </source>
</evidence>
<dbReference type="PROSITE" id="PS51352">
    <property type="entry name" value="THIOREDOXIN_2"/>
    <property type="match status" value="1"/>
</dbReference>
<dbReference type="Pfam" id="PF08534">
    <property type="entry name" value="Redoxin"/>
    <property type="match status" value="1"/>
</dbReference>
<dbReference type="InterPro" id="IPR050553">
    <property type="entry name" value="Thioredoxin_ResA/DsbE_sf"/>
</dbReference>
<dbReference type="GO" id="GO:0016491">
    <property type="term" value="F:oxidoreductase activity"/>
    <property type="evidence" value="ECO:0007669"/>
    <property type="project" value="InterPro"/>
</dbReference>
<feature type="domain" description="Thioredoxin" evidence="6">
    <location>
        <begin position="307"/>
        <end position="449"/>
    </location>
</feature>
<keyword evidence="8" id="KW-1185">Reference proteome</keyword>
<keyword evidence="3" id="KW-1015">Disulfide bond</keyword>
<evidence type="ECO:0000256" key="3">
    <source>
        <dbReference type="ARBA" id="ARBA00023157"/>
    </source>
</evidence>
<keyword evidence="4" id="KW-0676">Redox-active center</keyword>
<dbReference type="CDD" id="cd02966">
    <property type="entry name" value="TlpA_like_family"/>
    <property type="match status" value="1"/>
</dbReference>
<gene>
    <name evidence="7" type="ORF">SAMN04488524_1680</name>
</gene>
<dbReference type="InterPro" id="IPR017937">
    <property type="entry name" value="Thioredoxin_CS"/>
</dbReference>
<proteinExistence type="predicted"/>
<dbReference type="GO" id="GO:0016853">
    <property type="term" value="F:isomerase activity"/>
    <property type="evidence" value="ECO:0007669"/>
    <property type="project" value="UniProtKB-KW"/>
</dbReference>
<dbReference type="OrthoDB" id="736810at2"/>